<protein>
    <submittedName>
        <fullName evidence="1">Uncharacterized protein</fullName>
    </submittedName>
</protein>
<dbReference type="AlphaFoldDB" id="A0AAU6TRI7"/>
<name>A0AAU6TRI7_UNCXX</name>
<organism evidence="1">
    <name type="scientific">bacterium 19GA11TI05</name>
    <dbReference type="NCBI Taxonomy" id="2920688"/>
    <lineage>
        <taxon>Bacteria</taxon>
    </lineage>
</organism>
<gene>
    <name evidence="1" type="ORF">MRM81_12055</name>
</gene>
<proteinExistence type="predicted"/>
<sequence>MRYGAQVYNNGMEEILSPYESSVFYKRMRITPGVTQLFPRTEQSTPLIFIRAVSFTGVSLNGLCDVTVVNNYWCVDLKGDPGMPFDIYIFVKSSYYVSVFPQKWGIRIYNNGLLTHASSQRPLRILTGNNFNSQSGQADTGVPCAVLISTLGILGLQDDHGGKTVRITGCGAGNKAIWNSMIVAGQMSSTNIGSQYFYIDTREYI</sequence>
<evidence type="ECO:0000313" key="1">
    <source>
        <dbReference type="EMBL" id="XAG64227.1"/>
    </source>
</evidence>
<dbReference type="EMBL" id="CP095362">
    <property type="protein sequence ID" value="XAG64227.1"/>
    <property type="molecule type" value="Genomic_DNA"/>
</dbReference>
<reference evidence="1" key="1">
    <citation type="submission" date="2022-03" db="EMBL/GenBank/DDBJ databases">
        <title>Sea Food Isolates.</title>
        <authorList>
            <person name="Li c."/>
        </authorList>
    </citation>
    <scope>NUCLEOTIDE SEQUENCE</scope>
    <source>
        <strain evidence="1">19GA11TI05</strain>
    </source>
</reference>
<accession>A0AAU6TRI7</accession>